<dbReference type="Pfam" id="PF07645">
    <property type="entry name" value="EGF_CA"/>
    <property type="match status" value="1"/>
</dbReference>
<organism evidence="13 14">
    <name type="scientific">Ciona savignyi</name>
    <name type="common">Pacific transparent sea squirt</name>
    <dbReference type="NCBI Taxonomy" id="51511"/>
    <lineage>
        <taxon>Eukaryota</taxon>
        <taxon>Metazoa</taxon>
        <taxon>Chordata</taxon>
        <taxon>Tunicata</taxon>
        <taxon>Ascidiacea</taxon>
        <taxon>Phlebobranchia</taxon>
        <taxon>Cionidae</taxon>
        <taxon>Ciona</taxon>
    </lineage>
</organism>
<evidence type="ECO:0000256" key="4">
    <source>
        <dbReference type="ARBA" id="ARBA00022536"/>
    </source>
</evidence>
<dbReference type="SUPFAM" id="SSF54511">
    <property type="entry name" value="GFP-like"/>
    <property type="match status" value="1"/>
</dbReference>
<dbReference type="PANTHER" id="PTHR24050">
    <property type="entry name" value="PA14 DOMAIN-CONTAINING PROTEIN"/>
    <property type="match status" value="1"/>
</dbReference>
<keyword evidence="4 10" id="KW-0245">EGF-like domain</keyword>
<comment type="caution">
    <text evidence="10">Lacks conserved residue(s) required for the propagation of feature annotation.</text>
</comment>
<feature type="domain" description="Nidogen G2 beta-barrel" evidence="12">
    <location>
        <begin position="1"/>
        <end position="91"/>
    </location>
</feature>
<dbReference type="HOGENOM" id="CLU_1323508_0_0_1"/>
<evidence type="ECO:0000313" key="13">
    <source>
        <dbReference type="Ensembl" id="ENSCSAVP00000000779.1"/>
    </source>
</evidence>
<dbReference type="PROSITE" id="PS01187">
    <property type="entry name" value="EGF_CA"/>
    <property type="match status" value="1"/>
</dbReference>
<evidence type="ECO:0000256" key="5">
    <source>
        <dbReference type="ARBA" id="ARBA00022729"/>
    </source>
</evidence>
<keyword evidence="14" id="KW-1185">Reference proteome</keyword>
<keyword evidence="9" id="KW-0325">Glycoprotein</keyword>
<keyword evidence="2" id="KW-0964">Secreted</keyword>
<keyword evidence="8" id="KW-1015">Disulfide bond</keyword>
<reference evidence="13" key="3">
    <citation type="submission" date="2025-09" db="UniProtKB">
        <authorList>
            <consortium name="Ensembl"/>
        </authorList>
    </citation>
    <scope>IDENTIFICATION</scope>
</reference>
<dbReference type="PROSITE" id="PS00010">
    <property type="entry name" value="ASX_HYDROXYL"/>
    <property type="match status" value="1"/>
</dbReference>
<feature type="domain" description="EGF-like" evidence="11">
    <location>
        <begin position="133"/>
        <end position="173"/>
    </location>
</feature>
<evidence type="ECO:0000259" key="12">
    <source>
        <dbReference type="PROSITE" id="PS50993"/>
    </source>
</evidence>
<dbReference type="PROSITE" id="PS01186">
    <property type="entry name" value="EGF_2"/>
    <property type="match status" value="2"/>
</dbReference>
<sequence>MDDYAETYVKEAPGRISSSATRTYSIGGVRHTYDISQTIIYSECQSTSSSVPSSLRLDVTGNFLGYNSNEQIVRYAMNNRAALPDGESPQTAHPCDTGNHDCGANAACEPLSGLDFTCRCARGFAGDGFTCEDFDECVHRPCASGAQCTNTIGSYSCDCPQGYRLNEDATECIPADRGSDPCETPGLCLGGRCMSLGDTYRCICPDGY</sequence>
<reference evidence="13" key="2">
    <citation type="submission" date="2025-08" db="UniProtKB">
        <authorList>
            <consortium name="Ensembl"/>
        </authorList>
    </citation>
    <scope>IDENTIFICATION</scope>
</reference>
<evidence type="ECO:0000256" key="10">
    <source>
        <dbReference type="PROSITE-ProRule" id="PRU00076"/>
    </source>
</evidence>
<accession>H2Y631</accession>
<dbReference type="Pfam" id="PF12947">
    <property type="entry name" value="EGF_3"/>
    <property type="match status" value="1"/>
</dbReference>
<dbReference type="InterPro" id="IPR009030">
    <property type="entry name" value="Growth_fac_rcpt_cys_sf"/>
</dbReference>
<dbReference type="InterPro" id="IPR009017">
    <property type="entry name" value="GFP"/>
</dbReference>
<evidence type="ECO:0000259" key="11">
    <source>
        <dbReference type="PROSITE" id="PS50026"/>
    </source>
</evidence>
<dbReference type="eggNOG" id="KOG1214">
    <property type="taxonomic scope" value="Eukaryota"/>
</dbReference>
<dbReference type="InterPro" id="IPR013032">
    <property type="entry name" value="EGF-like_CS"/>
</dbReference>
<dbReference type="InterPro" id="IPR006605">
    <property type="entry name" value="G2_nidogen/fibulin_G2F"/>
</dbReference>
<keyword evidence="3" id="KW-0272">Extracellular matrix</keyword>
<evidence type="ECO:0000313" key="14">
    <source>
        <dbReference type="Proteomes" id="UP000007875"/>
    </source>
</evidence>
<keyword evidence="7" id="KW-0106">Calcium</keyword>
<dbReference type="Gene3D" id="2.40.155.10">
    <property type="entry name" value="Green fluorescent protein"/>
    <property type="match status" value="1"/>
</dbReference>
<dbReference type="Ensembl" id="ENSCSAVT00000000787.1">
    <property type="protein sequence ID" value="ENSCSAVP00000000779.1"/>
    <property type="gene ID" value="ENSCSAVG00000000439.1"/>
</dbReference>
<evidence type="ECO:0000256" key="1">
    <source>
        <dbReference type="ARBA" id="ARBA00004498"/>
    </source>
</evidence>
<dbReference type="InterPro" id="IPR001881">
    <property type="entry name" value="EGF-like_Ca-bd_dom"/>
</dbReference>
<dbReference type="Proteomes" id="UP000007875">
    <property type="component" value="Unassembled WGS sequence"/>
</dbReference>
<dbReference type="PROSITE" id="PS50026">
    <property type="entry name" value="EGF_3"/>
    <property type="match status" value="2"/>
</dbReference>
<dbReference type="SUPFAM" id="SSF57184">
    <property type="entry name" value="Growth factor receptor domain"/>
    <property type="match status" value="1"/>
</dbReference>
<dbReference type="PANTHER" id="PTHR24050:SF27">
    <property type="entry name" value="FIBRILLIN-1"/>
    <property type="match status" value="1"/>
</dbReference>
<proteinExistence type="predicted"/>
<dbReference type="InterPro" id="IPR052235">
    <property type="entry name" value="Nephronectin_domain"/>
</dbReference>
<dbReference type="CDD" id="cd00054">
    <property type="entry name" value="EGF_CA"/>
    <property type="match status" value="2"/>
</dbReference>
<keyword evidence="5" id="KW-0732">Signal</keyword>
<keyword evidence="6" id="KW-0677">Repeat</keyword>
<evidence type="ECO:0000256" key="6">
    <source>
        <dbReference type="ARBA" id="ARBA00022737"/>
    </source>
</evidence>
<evidence type="ECO:0000256" key="2">
    <source>
        <dbReference type="ARBA" id="ARBA00022525"/>
    </source>
</evidence>
<dbReference type="InterPro" id="IPR018097">
    <property type="entry name" value="EGF_Ca-bd_CS"/>
</dbReference>
<dbReference type="Gene3D" id="2.10.25.10">
    <property type="entry name" value="Laminin"/>
    <property type="match status" value="3"/>
</dbReference>
<comment type="subcellular location">
    <subcellularLocation>
        <location evidence="1">Secreted</location>
        <location evidence="1">Extracellular space</location>
        <location evidence="1">Extracellular matrix</location>
    </subcellularLocation>
</comment>
<dbReference type="GO" id="GO:0005509">
    <property type="term" value="F:calcium ion binding"/>
    <property type="evidence" value="ECO:0007669"/>
    <property type="project" value="InterPro"/>
</dbReference>
<dbReference type="InterPro" id="IPR000742">
    <property type="entry name" value="EGF"/>
</dbReference>
<dbReference type="OMA" id="NAACEPL"/>
<dbReference type="AlphaFoldDB" id="H2Y631"/>
<evidence type="ECO:0000256" key="8">
    <source>
        <dbReference type="ARBA" id="ARBA00023157"/>
    </source>
</evidence>
<dbReference type="PROSITE" id="PS50993">
    <property type="entry name" value="NIDOGEN_G2"/>
    <property type="match status" value="1"/>
</dbReference>
<feature type="domain" description="EGF-like" evidence="11">
    <location>
        <begin position="91"/>
        <end position="132"/>
    </location>
</feature>
<dbReference type="Pfam" id="PF12661">
    <property type="entry name" value="hEGF"/>
    <property type="match status" value="1"/>
</dbReference>
<protein>
    <submittedName>
        <fullName evidence="13">Uncharacterized protein</fullName>
    </submittedName>
</protein>
<dbReference type="InterPro" id="IPR000152">
    <property type="entry name" value="EGF-type_Asp/Asn_hydroxyl_site"/>
</dbReference>
<dbReference type="InParanoid" id="H2Y631"/>
<dbReference type="SMART" id="SM00179">
    <property type="entry name" value="EGF_CA"/>
    <property type="match status" value="2"/>
</dbReference>
<dbReference type="SMART" id="SM00181">
    <property type="entry name" value="EGF"/>
    <property type="match status" value="3"/>
</dbReference>
<dbReference type="Pfam" id="PF07474">
    <property type="entry name" value="G2F"/>
    <property type="match status" value="1"/>
</dbReference>
<dbReference type="FunFam" id="2.10.25.10:FF:000005">
    <property type="entry name" value="Fibrillin 2"/>
    <property type="match status" value="1"/>
</dbReference>
<dbReference type="InterPro" id="IPR049883">
    <property type="entry name" value="NOTCH1_EGF-like"/>
</dbReference>
<name>H2Y631_CIOSA</name>
<dbReference type="STRING" id="51511.ENSCSAVP00000000779"/>
<reference evidence="14" key="1">
    <citation type="submission" date="2003-08" db="EMBL/GenBank/DDBJ databases">
        <authorList>
            <person name="Birren B."/>
            <person name="Nusbaum C."/>
            <person name="Abebe A."/>
            <person name="Abouelleil A."/>
            <person name="Adekoya E."/>
            <person name="Ait-zahra M."/>
            <person name="Allen N."/>
            <person name="Allen T."/>
            <person name="An P."/>
            <person name="Anderson M."/>
            <person name="Anderson S."/>
            <person name="Arachchi H."/>
            <person name="Armbruster J."/>
            <person name="Bachantsang P."/>
            <person name="Baldwin J."/>
            <person name="Barry A."/>
            <person name="Bayul T."/>
            <person name="Blitshsteyn B."/>
            <person name="Bloom T."/>
            <person name="Blye J."/>
            <person name="Boguslavskiy L."/>
            <person name="Borowsky M."/>
            <person name="Boukhgalter B."/>
            <person name="Brunache A."/>
            <person name="Butler J."/>
            <person name="Calixte N."/>
            <person name="Calvo S."/>
            <person name="Camarata J."/>
            <person name="Campo K."/>
            <person name="Chang J."/>
            <person name="Cheshatsang Y."/>
            <person name="Citroen M."/>
            <person name="Collymore A."/>
            <person name="Considine T."/>
            <person name="Cook A."/>
            <person name="Cooke P."/>
            <person name="Corum B."/>
            <person name="Cuomo C."/>
            <person name="David R."/>
            <person name="Dawoe T."/>
            <person name="Degray S."/>
            <person name="Dodge S."/>
            <person name="Dooley K."/>
            <person name="Dorje P."/>
            <person name="Dorjee K."/>
            <person name="Dorris L."/>
            <person name="Duffey N."/>
            <person name="Dupes A."/>
            <person name="Elkins T."/>
            <person name="Engels R."/>
            <person name="Erickson J."/>
            <person name="Farina A."/>
            <person name="Faro S."/>
            <person name="Ferreira P."/>
            <person name="Fischer H."/>
            <person name="Fitzgerald M."/>
            <person name="Foley K."/>
            <person name="Gage D."/>
            <person name="Galagan J."/>
            <person name="Gearin G."/>
            <person name="Gnerre S."/>
            <person name="Gnirke A."/>
            <person name="Goyette A."/>
            <person name="Graham J."/>
            <person name="Grandbois E."/>
            <person name="Gyaltsen K."/>
            <person name="Hafez N."/>
            <person name="Hagopian D."/>
            <person name="Hagos B."/>
            <person name="Hall J."/>
            <person name="Hatcher B."/>
            <person name="Heller A."/>
            <person name="Higgins H."/>
            <person name="Honan T."/>
            <person name="Horn A."/>
            <person name="Houde N."/>
            <person name="Hughes L."/>
            <person name="Hulme W."/>
            <person name="Husby E."/>
            <person name="Iliev I."/>
            <person name="Jaffe D."/>
            <person name="Jones C."/>
            <person name="Kamal M."/>
            <person name="Kamat A."/>
            <person name="Kamvysselis M."/>
            <person name="Karlsson E."/>
            <person name="Kells C."/>
            <person name="Kieu A."/>
            <person name="Kisner P."/>
            <person name="Kodira C."/>
            <person name="Kulbokas E."/>
            <person name="Labutti K."/>
            <person name="Lama D."/>
            <person name="Landers T."/>
            <person name="Leger J."/>
            <person name="Levine S."/>
            <person name="Lewis D."/>
            <person name="Lewis T."/>
            <person name="Lindblad-toh K."/>
            <person name="Liu X."/>
            <person name="Lokyitsang T."/>
            <person name="Lokyitsang Y."/>
            <person name="Lucien O."/>
            <person name="Lui A."/>
            <person name="Ma L.J."/>
            <person name="Mabbitt R."/>
            <person name="Macdonald J."/>
            <person name="Maclean C."/>
            <person name="Major J."/>
            <person name="Manning J."/>
            <person name="Marabella R."/>
            <person name="Maru K."/>
            <person name="Matthews C."/>
            <person name="Mauceli E."/>
            <person name="Mccarthy M."/>
            <person name="Mcdonough S."/>
            <person name="Mcghee T."/>
            <person name="Meldrim J."/>
            <person name="Meneus L."/>
            <person name="Mesirov J."/>
            <person name="Mihalev A."/>
            <person name="Mihova T."/>
            <person name="Mikkelsen T."/>
            <person name="Mlenga V."/>
            <person name="Moru K."/>
            <person name="Mozes J."/>
            <person name="Mulrain L."/>
            <person name="Munson G."/>
            <person name="Naylor J."/>
            <person name="Newes C."/>
            <person name="Nguyen C."/>
            <person name="Nguyen N."/>
            <person name="Nguyen T."/>
            <person name="Nicol R."/>
            <person name="Nielsen C."/>
            <person name="Nizzari M."/>
            <person name="Norbu C."/>
            <person name="Norbu N."/>
            <person name="O'donnell P."/>
            <person name="Okoawo O."/>
            <person name="O'leary S."/>
            <person name="Omotosho B."/>
            <person name="O'neill K."/>
            <person name="Osman S."/>
            <person name="Parker S."/>
            <person name="Perrin D."/>
            <person name="Phunkhang P."/>
            <person name="Piqani B."/>
            <person name="Purcell S."/>
            <person name="Rachupka T."/>
            <person name="Ramasamy U."/>
            <person name="Rameau R."/>
            <person name="Ray V."/>
            <person name="Raymond C."/>
            <person name="Retta R."/>
            <person name="Richardson S."/>
            <person name="Rise C."/>
            <person name="Rodriguez J."/>
            <person name="Rogers J."/>
            <person name="Rogov P."/>
            <person name="Rutman M."/>
            <person name="Schupbach R."/>
            <person name="Seaman C."/>
            <person name="Settipalli S."/>
            <person name="Sharpe T."/>
            <person name="Sheridan J."/>
            <person name="Sherpa N."/>
            <person name="Shi J."/>
            <person name="Smirnov S."/>
            <person name="Smith C."/>
            <person name="Sougnez C."/>
            <person name="Spencer B."/>
            <person name="Stalker J."/>
            <person name="Stange-thomann N."/>
            <person name="Stavropoulos S."/>
            <person name="Stetson K."/>
            <person name="Stone C."/>
            <person name="Stone S."/>
            <person name="Stubbs M."/>
            <person name="Talamas J."/>
            <person name="Tchuinga P."/>
            <person name="Tenzing P."/>
            <person name="Tesfaye S."/>
            <person name="Theodore J."/>
            <person name="Thoulutsang Y."/>
            <person name="Topham K."/>
            <person name="Towey S."/>
            <person name="Tsamla T."/>
            <person name="Tsomo N."/>
            <person name="Vallee D."/>
            <person name="Vassiliev H."/>
            <person name="Venkataraman V."/>
            <person name="Vinson J."/>
            <person name="Vo A."/>
            <person name="Wade C."/>
            <person name="Wang S."/>
            <person name="Wangchuk T."/>
            <person name="Wangdi T."/>
            <person name="Whittaker C."/>
            <person name="Wilkinson J."/>
            <person name="Wu Y."/>
            <person name="Wyman D."/>
            <person name="Yadav S."/>
            <person name="Yang S."/>
            <person name="Yang X."/>
            <person name="Yeager S."/>
            <person name="Yee E."/>
            <person name="Young G."/>
            <person name="Zainoun J."/>
            <person name="Zembeck L."/>
            <person name="Zimmer A."/>
            <person name="Zody M."/>
            <person name="Lander E."/>
        </authorList>
    </citation>
    <scope>NUCLEOTIDE SEQUENCE [LARGE SCALE GENOMIC DNA]</scope>
</reference>
<evidence type="ECO:0000256" key="7">
    <source>
        <dbReference type="ARBA" id="ARBA00022837"/>
    </source>
</evidence>
<dbReference type="InterPro" id="IPR024731">
    <property type="entry name" value="NELL2-like_EGF"/>
</dbReference>
<evidence type="ECO:0000256" key="9">
    <source>
        <dbReference type="ARBA" id="ARBA00023180"/>
    </source>
</evidence>
<evidence type="ECO:0000256" key="3">
    <source>
        <dbReference type="ARBA" id="ARBA00022530"/>
    </source>
</evidence>